<feature type="chain" id="PRO_5044277000" description="Secreted protein" evidence="3">
    <location>
        <begin position="32"/>
        <end position="114"/>
    </location>
</feature>
<keyword evidence="2" id="KW-0472">Membrane</keyword>
<sequence length="114" mass="11795">MSDHTPSLRRRNKFAAVCLSLALVTGTSAVATISAPVALAQSSEQNANPTGTGDEQPETSSWDTSSIATDDGSVLDRTINVLSLLLAVGGVVGISASLIMHFADMALPSVPWKK</sequence>
<feature type="compositionally biased region" description="Polar residues" evidence="1">
    <location>
        <begin position="41"/>
        <end position="68"/>
    </location>
</feature>
<dbReference type="EMBL" id="JABAFZ010000006">
    <property type="protein sequence ID" value="NME89607.1"/>
    <property type="molecule type" value="Genomic_DNA"/>
</dbReference>
<dbReference type="RefSeq" id="WP_168969883.1">
    <property type="nucleotide sequence ID" value="NZ_JABAFZ010000006.1"/>
</dbReference>
<keyword evidence="2" id="KW-1133">Transmembrane helix</keyword>
<reference evidence="4 5" key="1">
    <citation type="submission" date="2020-04" db="EMBL/GenBank/DDBJ databases">
        <authorList>
            <person name="Hitch T.C.A."/>
            <person name="Wylensek D."/>
            <person name="Clavel T."/>
        </authorList>
    </citation>
    <scope>NUCLEOTIDE SEQUENCE [LARGE SCALE GENOMIC DNA]</scope>
    <source>
        <strain evidence="4 5">BL-383-APC-3D</strain>
    </source>
</reference>
<dbReference type="Proteomes" id="UP000544551">
    <property type="component" value="Unassembled WGS sequence"/>
</dbReference>
<feature type="transmembrane region" description="Helical" evidence="2">
    <location>
        <begin position="81"/>
        <end position="103"/>
    </location>
</feature>
<name>A0AB36CLQ7_9CORY</name>
<evidence type="ECO:0000313" key="5">
    <source>
        <dbReference type="Proteomes" id="UP000544551"/>
    </source>
</evidence>
<evidence type="ECO:0000256" key="3">
    <source>
        <dbReference type="SAM" id="SignalP"/>
    </source>
</evidence>
<organism evidence="4 5">
    <name type="scientific">Corynebacterium stationis</name>
    <dbReference type="NCBI Taxonomy" id="1705"/>
    <lineage>
        <taxon>Bacteria</taxon>
        <taxon>Bacillati</taxon>
        <taxon>Actinomycetota</taxon>
        <taxon>Actinomycetes</taxon>
        <taxon>Mycobacteriales</taxon>
        <taxon>Corynebacteriaceae</taxon>
        <taxon>Corynebacterium</taxon>
    </lineage>
</organism>
<feature type="signal peptide" evidence="3">
    <location>
        <begin position="1"/>
        <end position="31"/>
    </location>
</feature>
<gene>
    <name evidence="4" type="ORF">HF853_07995</name>
</gene>
<feature type="region of interest" description="Disordered" evidence="1">
    <location>
        <begin position="41"/>
        <end position="70"/>
    </location>
</feature>
<dbReference type="AlphaFoldDB" id="A0AB36CLQ7"/>
<evidence type="ECO:0000313" key="4">
    <source>
        <dbReference type="EMBL" id="NME89607.1"/>
    </source>
</evidence>
<evidence type="ECO:0008006" key="6">
    <source>
        <dbReference type="Google" id="ProtNLM"/>
    </source>
</evidence>
<protein>
    <recommendedName>
        <fullName evidence="6">Secreted protein</fullName>
    </recommendedName>
</protein>
<keyword evidence="3" id="KW-0732">Signal</keyword>
<evidence type="ECO:0000256" key="2">
    <source>
        <dbReference type="SAM" id="Phobius"/>
    </source>
</evidence>
<comment type="caution">
    <text evidence="4">The sequence shown here is derived from an EMBL/GenBank/DDBJ whole genome shotgun (WGS) entry which is preliminary data.</text>
</comment>
<accession>A0AB36CLQ7</accession>
<proteinExistence type="predicted"/>
<evidence type="ECO:0000256" key="1">
    <source>
        <dbReference type="SAM" id="MobiDB-lite"/>
    </source>
</evidence>
<keyword evidence="2" id="KW-0812">Transmembrane</keyword>